<name>A0AAW1WBD0_RUBAR</name>
<dbReference type="AlphaFoldDB" id="A0AAW1WBD0"/>
<accession>A0AAW1WBD0</accession>
<gene>
    <name evidence="1" type="ORF">M0R45_029335</name>
</gene>
<organism evidence="1 2">
    <name type="scientific">Rubus argutus</name>
    <name type="common">Southern blackberry</name>
    <dbReference type="NCBI Taxonomy" id="59490"/>
    <lineage>
        <taxon>Eukaryota</taxon>
        <taxon>Viridiplantae</taxon>
        <taxon>Streptophyta</taxon>
        <taxon>Embryophyta</taxon>
        <taxon>Tracheophyta</taxon>
        <taxon>Spermatophyta</taxon>
        <taxon>Magnoliopsida</taxon>
        <taxon>eudicotyledons</taxon>
        <taxon>Gunneridae</taxon>
        <taxon>Pentapetalae</taxon>
        <taxon>rosids</taxon>
        <taxon>fabids</taxon>
        <taxon>Rosales</taxon>
        <taxon>Rosaceae</taxon>
        <taxon>Rosoideae</taxon>
        <taxon>Rosoideae incertae sedis</taxon>
        <taxon>Rubus</taxon>
    </lineage>
</organism>
<evidence type="ECO:0000313" key="2">
    <source>
        <dbReference type="Proteomes" id="UP001457282"/>
    </source>
</evidence>
<reference evidence="1 2" key="1">
    <citation type="journal article" date="2023" name="G3 (Bethesda)">
        <title>A chromosome-length genome assembly and annotation of blackberry (Rubus argutus, cv. 'Hillquist').</title>
        <authorList>
            <person name="Bruna T."/>
            <person name="Aryal R."/>
            <person name="Dudchenko O."/>
            <person name="Sargent D.J."/>
            <person name="Mead D."/>
            <person name="Buti M."/>
            <person name="Cavallini A."/>
            <person name="Hytonen T."/>
            <person name="Andres J."/>
            <person name="Pham M."/>
            <person name="Weisz D."/>
            <person name="Mascagni F."/>
            <person name="Usai G."/>
            <person name="Natali L."/>
            <person name="Bassil N."/>
            <person name="Fernandez G.E."/>
            <person name="Lomsadze A."/>
            <person name="Armour M."/>
            <person name="Olukolu B."/>
            <person name="Poorten T."/>
            <person name="Britton C."/>
            <person name="Davik J."/>
            <person name="Ashrafi H."/>
            <person name="Aiden E.L."/>
            <person name="Borodovsky M."/>
            <person name="Worthington M."/>
        </authorList>
    </citation>
    <scope>NUCLEOTIDE SEQUENCE [LARGE SCALE GENOMIC DNA]</scope>
    <source>
        <strain evidence="1">PI 553951</strain>
    </source>
</reference>
<keyword evidence="2" id="KW-1185">Reference proteome</keyword>
<evidence type="ECO:0000313" key="1">
    <source>
        <dbReference type="EMBL" id="KAK9920789.1"/>
    </source>
</evidence>
<dbReference type="EMBL" id="JBEDUW010000006">
    <property type="protein sequence ID" value="KAK9920789.1"/>
    <property type="molecule type" value="Genomic_DNA"/>
</dbReference>
<sequence length="80" mass="8908">MNLGTLTCTNPRFRCGDVETLPSATRYFQRGGKWGRGLLSWTKSKAGLAFASQKSWRSGFDTCRCLVRTGRAGVVFEDQN</sequence>
<proteinExistence type="predicted"/>
<protein>
    <submittedName>
        <fullName evidence="1">Uncharacterized protein</fullName>
    </submittedName>
</protein>
<comment type="caution">
    <text evidence="1">The sequence shown here is derived from an EMBL/GenBank/DDBJ whole genome shotgun (WGS) entry which is preliminary data.</text>
</comment>
<dbReference type="Proteomes" id="UP001457282">
    <property type="component" value="Unassembled WGS sequence"/>
</dbReference>